<reference evidence="2" key="1">
    <citation type="submission" date="2016-06" db="EMBL/GenBank/DDBJ databases">
        <title>Parallel loss of symbiosis genes in relatives of nitrogen-fixing non-legume Parasponia.</title>
        <authorList>
            <person name="Van Velzen R."/>
            <person name="Holmer R."/>
            <person name="Bu F."/>
            <person name="Rutten L."/>
            <person name="Van Zeijl A."/>
            <person name="Liu W."/>
            <person name="Santuari L."/>
            <person name="Cao Q."/>
            <person name="Sharma T."/>
            <person name="Shen D."/>
            <person name="Roswanjaya Y."/>
            <person name="Wardhani T."/>
            <person name="Kalhor M.S."/>
            <person name="Jansen J."/>
            <person name="Van den Hoogen J."/>
            <person name="Gungor B."/>
            <person name="Hartog M."/>
            <person name="Hontelez J."/>
            <person name="Verver J."/>
            <person name="Yang W.-C."/>
            <person name="Schijlen E."/>
            <person name="Repin R."/>
            <person name="Schilthuizen M."/>
            <person name="Schranz E."/>
            <person name="Heidstra R."/>
            <person name="Miyata K."/>
            <person name="Fedorova E."/>
            <person name="Kohlen W."/>
            <person name="Bisseling T."/>
            <person name="Smit S."/>
            <person name="Geurts R."/>
        </authorList>
    </citation>
    <scope>NUCLEOTIDE SEQUENCE [LARGE SCALE GENOMIC DNA]</scope>
    <source>
        <strain evidence="2">cv. RG33-2</strain>
    </source>
</reference>
<name>A0A2P5E9B1_TREOI</name>
<dbReference type="EMBL" id="JXTC01000202">
    <property type="protein sequence ID" value="PON82101.1"/>
    <property type="molecule type" value="Genomic_DNA"/>
</dbReference>
<evidence type="ECO:0000313" key="2">
    <source>
        <dbReference type="Proteomes" id="UP000237000"/>
    </source>
</evidence>
<dbReference type="OrthoDB" id="1929473at2759"/>
<dbReference type="AlphaFoldDB" id="A0A2P5E9B1"/>
<dbReference type="PANTHER" id="PTHR33116:SF86">
    <property type="entry name" value="REVERSE TRANSCRIPTASE DOMAIN-CONTAINING PROTEIN"/>
    <property type="match status" value="1"/>
</dbReference>
<comment type="caution">
    <text evidence="1">The sequence shown here is derived from an EMBL/GenBank/DDBJ whole genome shotgun (WGS) entry which is preliminary data.</text>
</comment>
<sequence length="88" mass="10093">MSIPRIHRNAKYLGLSLFHSNHKSQDFNYILEKLQERLTGWKAKVLSRAGRLTLINSVGLAIPLYTMQSVPVPLSVCNKVDALIRKFW</sequence>
<evidence type="ECO:0000313" key="1">
    <source>
        <dbReference type="EMBL" id="PON82101.1"/>
    </source>
</evidence>
<dbReference type="InParanoid" id="A0A2P5E9B1"/>
<proteinExistence type="predicted"/>
<dbReference type="Proteomes" id="UP000237000">
    <property type="component" value="Unassembled WGS sequence"/>
</dbReference>
<dbReference type="PANTHER" id="PTHR33116">
    <property type="entry name" value="REVERSE TRANSCRIPTASE ZINC-BINDING DOMAIN-CONTAINING PROTEIN-RELATED-RELATED"/>
    <property type="match status" value="1"/>
</dbReference>
<accession>A0A2P5E9B1</accession>
<gene>
    <name evidence="1" type="ORF">TorRG33x02_220960</name>
</gene>
<protein>
    <submittedName>
        <fullName evidence="1">Uncharacterized protein</fullName>
    </submittedName>
</protein>
<keyword evidence="2" id="KW-1185">Reference proteome</keyword>
<organism evidence="1 2">
    <name type="scientific">Trema orientale</name>
    <name type="common">Charcoal tree</name>
    <name type="synonym">Celtis orientalis</name>
    <dbReference type="NCBI Taxonomy" id="63057"/>
    <lineage>
        <taxon>Eukaryota</taxon>
        <taxon>Viridiplantae</taxon>
        <taxon>Streptophyta</taxon>
        <taxon>Embryophyta</taxon>
        <taxon>Tracheophyta</taxon>
        <taxon>Spermatophyta</taxon>
        <taxon>Magnoliopsida</taxon>
        <taxon>eudicotyledons</taxon>
        <taxon>Gunneridae</taxon>
        <taxon>Pentapetalae</taxon>
        <taxon>rosids</taxon>
        <taxon>fabids</taxon>
        <taxon>Rosales</taxon>
        <taxon>Cannabaceae</taxon>
        <taxon>Trema</taxon>
    </lineage>
</organism>